<dbReference type="OrthoDB" id="9808591at2"/>
<dbReference type="EMBL" id="AGDZ01000014">
    <property type="protein sequence ID" value="EMB26603.1"/>
    <property type="molecule type" value="Genomic_DNA"/>
</dbReference>
<keyword evidence="3" id="KW-0479">Metal-binding</keyword>
<evidence type="ECO:0000256" key="1">
    <source>
        <dbReference type="ARBA" id="ARBA00001966"/>
    </source>
</evidence>
<proteinExistence type="inferred from homology"/>
<dbReference type="InterPro" id="IPR013785">
    <property type="entry name" value="Aldolase_TIM"/>
</dbReference>
<dbReference type="Proteomes" id="UP000016183">
    <property type="component" value="Unassembled WGS sequence"/>
</dbReference>
<dbReference type="Gene3D" id="3.20.20.70">
    <property type="entry name" value="Aldolase class I"/>
    <property type="match status" value="1"/>
</dbReference>
<evidence type="ECO:0000256" key="6">
    <source>
        <dbReference type="ARBA" id="ARBA00023601"/>
    </source>
</evidence>
<dbReference type="SUPFAM" id="SSF102114">
    <property type="entry name" value="Radical SAM enzymes"/>
    <property type="match status" value="1"/>
</dbReference>
<evidence type="ECO:0000313" key="8">
    <source>
        <dbReference type="EMBL" id="EMB26603.1"/>
    </source>
</evidence>
<dbReference type="PANTHER" id="PTHR43273:SF3">
    <property type="entry name" value="ANAEROBIC SULFATASE-MATURATING ENZYME HOMOLOG ASLB-RELATED"/>
    <property type="match status" value="1"/>
</dbReference>
<dbReference type="GO" id="GO:0046872">
    <property type="term" value="F:metal ion binding"/>
    <property type="evidence" value="ECO:0007669"/>
    <property type="project" value="UniProtKB-KW"/>
</dbReference>
<organism evidence="8 9">
    <name type="scientific">Treponema denticola SP33</name>
    <dbReference type="NCBI Taxonomy" id="999437"/>
    <lineage>
        <taxon>Bacteria</taxon>
        <taxon>Pseudomonadati</taxon>
        <taxon>Spirochaetota</taxon>
        <taxon>Spirochaetia</taxon>
        <taxon>Spirochaetales</taxon>
        <taxon>Treponemataceae</taxon>
        <taxon>Treponema</taxon>
    </lineage>
</organism>
<evidence type="ECO:0000256" key="2">
    <source>
        <dbReference type="ARBA" id="ARBA00022691"/>
    </source>
</evidence>
<evidence type="ECO:0000313" key="9">
    <source>
        <dbReference type="Proteomes" id="UP000016183"/>
    </source>
</evidence>
<dbReference type="InterPro" id="IPR058240">
    <property type="entry name" value="rSAM_sf"/>
</dbReference>
<comment type="similarity">
    <text evidence="6">Belongs to the radical SAM superfamily. Anaerobic sulfatase-maturating enzyme family.</text>
</comment>
<feature type="domain" description="Radical SAM core" evidence="7">
    <location>
        <begin position="75"/>
        <end position="307"/>
    </location>
</feature>
<dbReference type="GO" id="GO:0051536">
    <property type="term" value="F:iron-sulfur cluster binding"/>
    <property type="evidence" value="ECO:0007669"/>
    <property type="project" value="UniProtKB-KW"/>
</dbReference>
<dbReference type="SFLD" id="SFLDS00029">
    <property type="entry name" value="Radical_SAM"/>
    <property type="match status" value="1"/>
</dbReference>
<dbReference type="RefSeq" id="WP_010693558.1">
    <property type="nucleotide sequence ID" value="NZ_KB442453.1"/>
</dbReference>
<dbReference type="Pfam" id="PF04055">
    <property type="entry name" value="Radical_SAM"/>
    <property type="match status" value="1"/>
</dbReference>
<dbReference type="HOGENOM" id="CLU_652025_0_0_12"/>
<evidence type="ECO:0000259" key="7">
    <source>
        <dbReference type="PROSITE" id="PS51918"/>
    </source>
</evidence>
<dbReference type="SFLD" id="SFLDG01067">
    <property type="entry name" value="SPASM/twitch_domain_containing"/>
    <property type="match status" value="1"/>
</dbReference>
<dbReference type="GO" id="GO:0016491">
    <property type="term" value="F:oxidoreductase activity"/>
    <property type="evidence" value="ECO:0007669"/>
    <property type="project" value="InterPro"/>
</dbReference>
<dbReference type="UniPathway" id="UPA00782"/>
<comment type="caution">
    <text evidence="8">The sequence shown here is derived from an EMBL/GenBank/DDBJ whole genome shotgun (WGS) entry which is preliminary data.</text>
</comment>
<sequence>MNGNLFLTKFALIIKDKNSYIILNRYNGAILEISDHDFSLIKDNNIHQINKKILSELIECKILTKMEPSLILEKKASSFLVSFELSTFCNLNCLYCYQNEYKIHRGEISKKTIDFGIKYIEKVLRLPNIESVIIGFIGGEPLLHKEKVIYIYEKTKKIAEKLNKEIYYHIDTNGTIDIQDIFVNWVNLSVSVTLSFENDHNKHRPANDFNSFKRITNNIKTLSCAINHLNIRYNTNNININEFKDFVKFVHENFPACTSIEPMYTDEYPFNPEFKNYLSIECFSKWVSSKAIDILISHNYPIKKSIEKFLKLCIAYQPFSCKIFSDGSLGLCDASKYTNTAITVADIADVPDRLNDFFHIYKTYNPLLDTGCKGCVDVVNCMGNLFCKKKCDFSKNLHISTFLKTYVKYYKKGQSGAFLNM</sequence>
<protein>
    <recommendedName>
        <fullName evidence="7">Radical SAM core domain-containing protein</fullName>
    </recommendedName>
</protein>
<accession>M2BYP0</accession>
<reference evidence="8 9" key="1">
    <citation type="submission" date="2012-01" db="EMBL/GenBank/DDBJ databases">
        <title>The Genome Sequence of Treponema denticola SP33.</title>
        <authorList>
            <consortium name="The Broad Institute Genome Sequencing Platform"/>
            <person name="Earl A."/>
            <person name="Ward D."/>
            <person name="Feldgarden M."/>
            <person name="Gevers D."/>
            <person name="Blanton J.M."/>
            <person name="Fenno C.J."/>
            <person name="Baranova O.V."/>
            <person name="Mathney J."/>
            <person name="Dewhirst F.E."/>
            <person name="Izard J."/>
            <person name="Young S.K."/>
            <person name="Zeng Q."/>
            <person name="Gargeya S."/>
            <person name="Fitzgerald M."/>
            <person name="Haas B."/>
            <person name="Abouelleil A."/>
            <person name="Alvarado L."/>
            <person name="Arachchi H.M."/>
            <person name="Berlin A."/>
            <person name="Chapman S.B."/>
            <person name="Gearin G."/>
            <person name="Goldberg J."/>
            <person name="Griggs A."/>
            <person name="Gujja S."/>
            <person name="Hansen M."/>
            <person name="Heiman D."/>
            <person name="Howarth C."/>
            <person name="Larimer J."/>
            <person name="Lui A."/>
            <person name="MacDonald P.J.P."/>
            <person name="McCowen C."/>
            <person name="Montmayeur A."/>
            <person name="Murphy C."/>
            <person name="Neiman D."/>
            <person name="Pearson M."/>
            <person name="Priest M."/>
            <person name="Roberts A."/>
            <person name="Saif S."/>
            <person name="Shea T."/>
            <person name="Sisk P."/>
            <person name="Stolte C."/>
            <person name="Sykes S."/>
            <person name="Wortman J."/>
            <person name="Nusbaum C."/>
            <person name="Birren B."/>
        </authorList>
    </citation>
    <scope>NUCLEOTIDE SEQUENCE [LARGE SCALE GENOMIC DNA]</scope>
    <source>
        <strain evidence="8 9">SP33</strain>
    </source>
</reference>
<keyword evidence="2" id="KW-0949">S-adenosyl-L-methionine</keyword>
<gene>
    <name evidence="8" type="ORF">HMPREF9733_00474</name>
</gene>
<dbReference type="InterPro" id="IPR007197">
    <property type="entry name" value="rSAM"/>
</dbReference>
<evidence type="ECO:0000256" key="4">
    <source>
        <dbReference type="ARBA" id="ARBA00023004"/>
    </source>
</evidence>
<dbReference type="PANTHER" id="PTHR43273">
    <property type="entry name" value="ANAEROBIC SULFATASE-MATURATING ENZYME HOMOLOG ASLB-RELATED"/>
    <property type="match status" value="1"/>
</dbReference>
<keyword evidence="4" id="KW-0408">Iron</keyword>
<dbReference type="AlphaFoldDB" id="M2BYP0"/>
<evidence type="ECO:0000256" key="5">
    <source>
        <dbReference type="ARBA" id="ARBA00023014"/>
    </source>
</evidence>
<dbReference type="InterPro" id="IPR023867">
    <property type="entry name" value="Sulphatase_maturase_rSAM"/>
</dbReference>
<dbReference type="CDD" id="cd01335">
    <property type="entry name" value="Radical_SAM"/>
    <property type="match status" value="1"/>
</dbReference>
<dbReference type="PROSITE" id="PS51918">
    <property type="entry name" value="RADICAL_SAM"/>
    <property type="match status" value="1"/>
</dbReference>
<evidence type="ECO:0000256" key="3">
    <source>
        <dbReference type="ARBA" id="ARBA00022723"/>
    </source>
</evidence>
<keyword evidence="5" id="KW-0411">Iron-sulfur</keyword>
<dbReference type="PATRIC" id="fig|999437.3.peg.476"/>
<comment type="cofactor">
    <cofactor evidence="1">
        <name>[4Fe-4S] cluster</name>
        <dbReference type="ChEBI" id="CHEBI:49883"/>
    </cofactor>
</comment>
<name>M2BYP0_TREDN</name>